<dbReference type="InterPro" id="IPR010982">
    <property type="entry name" value="Lambda_DNA-bd_dom_sf"/>
</dbReference>
<dbReference type="SMART" id="SM00530">
    <property type="entry name" value="HTH_XRE"/>
    <property type="match status" value="1"/>
</dbReference>
<dbReference type="Gene3D" id="1.10.260.40">
    <property type="entry name" value="lambda repressor-like DNA-binding domains"/>
    <property type="match status" value="1"/>
</dbReference>
<dbReference type="EMBL" id="SODF01000001">
    <property type="protein sequence ID" value="TDW23400.1"/>
    <property type="molecule type" value="Genomic_DNA"/>
</dbReference>
<dbReference type="Gene3D" id="3.30.450.180">
    <property type="match status" value="1"/>
</dbReference>
<comment type="caution">
    <text evidence="2">The sequence shown here is derived from an EMBL/GenBank/DDBJ whole genome shotgun (WGS) entry which is preliminary data.</text>
</comment>
<sequence length="290" mass="31528">MPSGSGVRQFPAGYGLSVAWVRTEGMTSELSAGLRSWRTRRRVSQLELAVRAGTTQRHVSFIESGRSTPGRDMIIRLAESLQLPLRERNQLLVAGGFAPAYDETPYDSPSLDAIRTALAGILEGHRPSPAVVVDRRGDLVLANRSFDAFVAGVAPYLLEPPVSVPRLLLHPAGLAPRIVNLAEWSWHVIDALTREAALVPDPEADALISELTALVPPRPVTGPDHLGFAVPLRLRSEDGELRLVTTLTRFGTAIDVTVAELRMEAFLPADEPTARALAGLDRTMLQRVEM</sequence>
<dbReference type="CDD" id="cd00093">
    <property type="entry name" value="HTH_XRE"/>
    <property type="match status" value="1"/>
</dbReference>
<name>A0A4R8A541_9ACTN</name>
<dbReference type="PANTHER" id="PTHR35010">
    <property type="entry name" value="BLL4672 PROTEIN-RELATED"/>
    <property type="match status" value="1"/>
</dbReference>
<dbReference type="SUPFAM" id="SSF47413">
    <property type="entry name" value="lambda repressor-like DNA-binding domains"/>
    <property type="match status" value="1"/>
</dbReference>
<dbReference type="InterPro" id="IPR001387">
    <property type="entry name" value="Cro/C1-type_HTH"/>
</dbReference>
<dbReference type="Proteomes" id="UP000295447">
    <property type="component" value="Unassembled WGS sequence"/>
</dbReference>
<organism evidence="2 3">
    <name type="scientific">Kribbella kalugense</name>
    <dbReference type="NCBI Taxonomy" id="2512221"/>
    <lineage>
        <taxon>Bacteria</taxon>
        <taxon>Bacillati</taxon>
        <taxon>Actinomycetota</taxon>
        <taxon>Actinomycetes</taxon>
        <taxon>Propionibacteriales</taxon>
        <taxon>Kribbellaceae</taxon>
        <taxon>Kribbella</taxon>
    </lineage>
</organism>
<protein>
    <submittedName>
        <fullName evidence="2">Transcriptional regulator with XRE-family HTH domain</fullName>
    </submittedName>
</protein>
<dbReference type="GO" id="GO:0003677">
    <property type="term" value="F:DNA binding"/>
    <property type="evidence" value="ECO:0007669"/>
    <property type="project" value="InterPro"/>
</dbReference>
<dbReference type="Pfam" id="PF17765">
    <property type="entry name" value="MLTR_LBD"/>
    <property type="match status" value="1"/>
</dbReference>
<dbReference type="InterPro" id="IPR041413">
    <property type="entry name" value="MLTR_LBD"/>
</dbReference>
<gene>
    <name evidence="2" type="ORF">EV650_2253</name>
</gene>
<evidence type="ECO:0000313" key="2">
    <source>
        <dbReference type="EMBL" id="TDW23400.1"/>
    </source>
</evidence>
<reference evidence="2 3" key="1">
    <citation type="submission" date="2019-03" db="EMBL/GenBank/DDBJ databases">
        <title>Genomic Encyclopedia of Type Strains, Phase III (KMG-III): the genomes of soil and plant-associated and newly described type strains.</title>
        <authorList>
            <person name="Whitman W."/>
        </authorList>
    </citation>
    <scope>NUCLEOTIDE SEQUENCE [LARGE SCALE GENOMIC DNA]</scope>
    <source>
        <strain evidence="2 3">VKM Ac-2570</strain>
    </source>
</reference>
<dbReference type="AlphaFoldDB" id="A0A4R8A541"/>
<evidence type="ECO:0000313" key="3">
    <source>
        <dbReference type="Proteomes" id="UP000295447"/>
    </source>
</evidence>
<keyword evidence="3" id="KW-1185">Reference proteome</keyword>
<accession>A0A4R8A541</accession>
<dbReference type="PANTHER" id="PTHR35010:SF4">
    <property type="entry name" value="BLL5781 PROTEIN"/>
    <property type="match status" value="1"/>
</dbReference>
<feature type="domain" description="HTH cro/C1-type" evidence="1">
    <location>
        <begin position="34"/>
        <end position="88"/>
    </location>
</feature>
<evidence type="ECO:0000259" key="1">
    <source>
        <dbReference type="PROSITE" id="PS50943"/>
    </source>
</evidence>
<proteinExistence type="predicted"/>
<dbReference type="PROSITE" id="PS50943">
    <property type="entry name" value="HTH_CROC1"/>
    <property type="match status" value="1"/>
</dbReference>
<dbReference type="Pfam" id="PF01381">
    <property type="entry name" value="HTH_3"/>
    <property type="match status" value="1"/>
</dbReference>